<dbReference type="RefSeq" id="WP_093212534.1">
    <property type="nucleotide sequence ID" value="NZ_FNFL01000002.1"/>
</dbReference>
<protein>
    <recommendedName>
        <fullName evidence="4">DUF2798 domain-containing protein</fullName>
    </recommendedName>
</protein>
<keyword evidence="3" id="KW-1185">Reference proteome</keyword>
<organism evidence="2 3">
    <name type="scientific">Sediminibacillus albus</name>
    <dbReference type="NCBI Taxonomy" id="407036"/>
    <lineage>
        <taxon>Bacteria</taxon>
        <taxon>Bacillati</taxon>
        <taxon>Bacillota</taxon>
        <taxon>Bacilli</taxon>
        <taxon>Bacillales</taxon>
        <taxon>Bacillaceae</taxon>
        <taxon>Sediminibacillus</taxon>
    </lineage>
</organism>
<sequence>MPTTRKENFYFGMTMCIGMVIFMTFYNLFVNGLLGTISFRAILIQLIIGFMIAFLLELFLVGPAAHKLAIALPFTKSKDIYRILSISFFMVVGMVHLMSIYGMVVSYLFNGLGEESILRSYYSIVLKNFIFALPLQLIIMGPAVRYLFGKFVISQRSAQGNAAN</sequence>
<evidence type="ECO:0008006" key="4">
    <source>
        <dbReference type="Google" id="ProtNLM"/>
    </source>
</evidence>
<accession>A0A1G8Y6I5</accession>
<gene>
    <name evidence="2" type="ORF">SAMN05216243_1436</name>
</gene>
<evidence type="ECO:0000313" key="2">
    <source>
        <dbReference type="EMBL" id="SDJ98426.1"/>
    </source>
</evidence>
<proteinExistence type="predicted"/>
<dbReference type="InterPro" id="IPR021529">
    <property type="entry name" value="DUF2798"/>
</dbReference>
<feature type="transmembrane region" description="Helical" evidence="1">
    <location>
        <begin position="129"/>
        <end position="148"/>
    </location>
</feature>
<reference evidence="2 3" key="1">
    <citation type="submission" date="2016-10" db="EMBL/GenBank/DDBJ databases">
        <authorList>
            <person name="de Groot N.N."/>
        </authorList>
    </citation>
    <scope>NUCLEOTIDE SEQUENCE [LARGE SCALE GENOMIC DNA]</scope>
    <source>
        <strain evidence="2 3">CGMCC 1.6502</strain>
    </source>
</reference>
<feature type="transmembrane region" description="Helical" evidence="1">
    <location>
        <begin position="83"/>
        <end position="109"/>
    </location>
</feature>
<evidence type="ECO:0000313" key="3">
    <source>
        <dbReference type="Proteomes" id="UP000198694"/>
    </source>
</evidence>
<keyword evidence="1" id="KW-0812">Transmembrane</keyword>
<name>A0A1G8Y6I5_9BACI</name>
<dbReference type="Proteomes" id="UP000198694">
    <property type="component" value="Unassembled WGS sequence"/>
</dbReference>
<keyword evidence="1" id="KW-1133">Transmembrane helix</keyword>
<dbReference type="Pfam" id="PF11391">
    <property type="entry name" value="DUF2798"/>
    <property type="match status" value="2"/>
</dbReference>
<feature type="transmembrane region" description="Helical" evidence="1">
    <location>
        <begin position="41"/>
        <end position="62"/>
    </location>
</feature>
<evidence type="ECO:0000256" key="1">
    <source>
        <dbReference type="SAM" id="Phobius"/>
    </source>
</evidence>
<keyword evidence="1" id="KW-0472">Membrane</keyword>
<dbReference type="EMBL" id="FNFL01000002">
    <property type="protein sequence ID" value="SDJ98426.1"/>
    <property type="molecule type" value="Genomic_DNA"/>
</dbReference>
<dbReference type="AlphaFoldDB" id="A0A1G8Y6I5"/>
<dbReference type="OrthoDB" id="7062363at2"/>
<dbReference type="STRING" id="407036.SAMN05216243_1436"/>
<feature type="transmembrane region" description="Helical" evidence="1">
    <location>
        <begin position="9"/>
        <end position="29"/>
    </location>
</feature>